<comment type="subcellular location">
    <subcellularLocation>
        <location evidence="1">Mitochondrion membrane</location>
        <topology evidence="1">Multi-pass membrane protein</topology>
    </subcellularLocation>
</comment>
<sequence length="397" mass="43072">MEAIDVHFPSMAVHSFWAEHVAGAIAGAFGVMCGHPMDTLKVRLQSTSKGIFASSSQCLTQALRRDGILTFFRGLAPPLLGNLPLNSLVFGAYGNTCAMIDRIHNAGARTPTTPRSEASSTSKQSRLQQPIWQVVVAGSAAGLIGVPLQTPMDVIKIRMQMDADSVTSPTPRRITTAAIQPPAMAMHHPPTPSPLPSTASPLSSRPLPEAPKRPFVVGLEGEGMCRAMSTGRVVVPRRDAAHFRNSWECAMWVMREHGVIRGLMHGAAATCVRDAGTYGVYFGAYEWLCCEFCRRRGHRDTPTATEVMTAGGTASTLAWFICHPFDVVKSSLQARGPSAHLWEPKWMPHAAAIYRQSGWRGFTRGLLPSVVRAFPVGAVTFGVYELVLLGWERIFGP</sequence>
<dbReference type="PANTHER" id="PTHR45624:SF10">
    <property type="entry name" value="SLC (SOLUTE CARRIER) HOMOLOG"/>
    <property type="match status" value="1"/>
</dbReference>
<keyword evidence="8 9" id="KW-0472">Membrane</keyword>
<dbReference type="PhylomeDB" id="A0A0G4EX52"/>
<dbReference type="InParanoid" id="A0A0G4EX52"/>
<evidence type="ECO:0008006" key="14">
    <source>
        <dbReference type="Google" id="ProtNLM"/>
    </source>
</evidence>
<evidence type="ECO:0000256" key="3">
    <source>
        <dbReference type="ARBA" id="ARBA00022448"/>
    </source>
</evidence>
<dbReference type="Pfam" id="PF00153">
    <property type="entry name" value="Mito_carr"/>
    <property type="match status" value="4"/>
</dbReference>
<evidence type="ECO:0000256" key="7">
    <source>
        <dbReference type="ARBA" id="ARBA00023128"/>
    </source>
</evidence>
<dbReference type="PROSITE" id="PS50920">
    <property type="entry name" value="SOLCAR"/>
    <property type="match status" value="2"/>
</dbReference>
<keyword evidence="4 9" id="KW-0812">Transmembrane</keyword>
<keyword evidence="5" id="KW-0677">Repeat</keyword>
<keyword evidence="3 10" id="KW-0813">Transport</keyword>
<keyword evidence="13" id="KW-1185">Reference proteome</keyword>
<dbReference type="STRING" id="1169540.A0A0G4EX52"/>
<evidence type="ECO:0000256" key="2">
    <source>
        <dbReference type="ARBA" id="ARBA00006375"/>
    </source>
</evidence>
<evidence type="ECO:0000256" key="10">
    <source>
        <dbReference type="RuleBase" id="RU000488"/>
    </source>
</evidence>
<evidence type="ECO:0000313" key="12">
    <source>
        <dbReference type="EMBL" id="CEM03251.1"/>
    </source>
</evidence>
<dbReference type="Gene3D" id="1.50.40.10">
    <property type="entry name" value="Mitochondrial carrier domain"/>
    <property type="match status" value="2"/>
</dbReference>
<dbReference type="AlphaFoldDB" id="A0A0G4EX52"/>
<comment type="similarity">
    <text evidence="2 10">Belongs to the mitochondrial carrier (TC 2.A.29) family.</text>
</comment>
<dbReference type="SUPFAM" id="SSF103506">
    <property type="entry name" value="Mitochondrial carrier"/>
    <property type="match status" value="1"/>
</dbReference>
<gene>
    <name evidence="12" type="ORF">Vbra_21099</name>
</gene>
<name>A0A0G4EX52_VITBC</name>
<evidence type="ECO:0000256" key="11">
    <source>
        <dbReference type="SAM" id="MobiDB-lite"/>
    </source>
</evidence>
<feature type="region of interest" description="Disordered" evidence="11">
    <location>
        <begin position="183"/>
        <end position="209"/>
    </location>
</feature>
<dbReference type="InterPro" id="IPR023395">
    <property type="entry name" value="MCP_dom_sf"/>
</dbReference>
<dbReference type="VEuPathDB" id="CryptoDB:Vbra_21099"/>
<dbReference type="EMBL" id="CDMY01000336">
    <property type="protein sequence ID" value="CEM03251.1"/>
    <property type="molecule type" value="Genomic_DNA"/>
</dbReference>
<dbReference type="GO" id="GO:0031966">
    <property type="term" value="C:mitochondrial membrane"/>
    <property type="evidence" value="ECO:0007669"/>
    <property type="project" value="UniProtKB-SubCell"/>
</dbReference>
<protein>
    <recommendedName>
        <fullName evidence="14">Mitochondrial carrier protein</fullName>
    </recommendedName>
</protein>
<dbReference type="Proteomes" id="UP000041254">
    <property type="component" value="Unassembled WGS sequence"/>
</dbReference>
<dbReference type="OrthoDB" id="409586at2759"/>
<feature type="repeat" description="Solcar" evidence="9">
    <location>
        <begin position="302"/>
        <end position="390"/>
    </location>
</feature>
<dbReference type="InterPro" id="IPR018108">
    <property type="entry name" value="MCP_transmembrane"/>
</dbReference>
<dbReference type="OMA" id="CAMIDRI"/>
<keyword evidence="7" id="KW-0496">Mitochondrion</keyword>
<evidence type="ECO:0000256" key="5">
    <source>
        <dbReference type="ARBA" id="ARBA00022737"/>
    </source>
</evidence>
<accession>A0A0G4EX52</accession>
<evidence type="ECO:0000256" key="6">
    <source>
        <dbReference type="ARBA" id="ARBA00022989"/>
    </source>
</evidence>
<evidence type="ECO:0000256" key="9">
    <source>
        <dbReference type="PROSITE-ProRule" id="PRU00282"/>
    </source>
</evidence>
<evidence type="ECO:0000256" key="8">
    <source>
        <dbReference type="ARBA" id="ARBA00023136"/>
    </source>
</evidence>
<organism evidence="12 13">
    <name type="scientific">Vitrella brassicaformis (strain CCMP3155)</name>
    <dbReference type="NCBI Taxonomy" id="1169540"/>
    <lineage>
        <taxon>Eukaryota</taxon>
        <taxon>Sar</taxon>
        <taxon>Alveolata</taxon>
        <taxon>Colpodellida</taxon>
        <taxon>Vitrellaceae</taxon>
        <taxon>Vitrella</taxon>
    </lineage>
</organism>
<dbReference type="InterPro" id="IPR050567">
    <property type="entry name" value="Mitochondrial_Carrier"/>
</dbReference>
<keyword evidence="6" id="KW-1133">Transmembrane helix</keyword>
<dbReference type="PANTHER" id="PTHR45624">
    <property type="entry name" value="MITOCHONDRIAL BASIC AMINO ACIDS TRANSPORTER-RELATED"/>
    <property type="match status" value="1"/>
</dbReference>
<evidence type="ECO:0000256" key="4">
    <source>
        <dbReference type="ARBA" id="ARBA00022692"/>
    </source>
</evidence>
<feature type="repeat" description="Solcar" evidence="9">
    <location>
        <begin position="14"/>
        <end position="99"/>
    </location>
</feature>
<evidence type="ECO:0000256" key="1">
    <source>
        <dbReference type="ARBA" id="ARBA00004225"/>
    </source>
</evidence>
<feature type="compositionally biased region" description="Low complexity" evidence="11">
    <location>
        <begin position="196"/>
        <end position="207"/>
    </location>
</feature>
<dbReference type="GO" id="GO:0022857">
    <property type="term" value="F:transmembrane transporter activity"/>
    <property type="evidence" value="ECO:0007669"/>
    <property type="project" value="TreeGrafter"/>
</dbReference>
<proteinExistence type="inferred from homology"/>
<reference evidence="12 13" key="1">
    <citation type="submission" date="2014-11" db="EMBL/GenBank/DDBJ databases">
        <authorList>
            <person name="Zhu J."/>
            <person name="Qi W."/>
            <person name="Song R."/>
        </authorList>
    </citation>
    <scope>NUCLEOTIDE SEQUENCE [LARGE SCALE GENOMIC DNA]</scope>
</reference>
<evidence type="ECO:0000313" key="13">
    <source>
        <dbReference type="Proteomes" id="UP000041254"/>
    </source>
</evidence>